<evidence type="ECO:0000313" key="7">
    <source>
        <dbReference type="Proteomes" id="UP000629468"/>
    </source>
</evidence>
<feature type="compositionally biased region" description="Polar residues" evidence="4">
    <location>
        <begin position="334"/>
        <end position="360"/>
    </location>
</feature>
<dbReference type="InterPro" id="IPR036236">
    <property type="entry name" value="Znf_C2H2_sf"/>
</dbReference>
<name>A0A8H7FBU4_AGABI</name>
<feature type="compositionally biased region" description="Acidic residues" evidence="4">
    <location>
        <begin position="18"/>
        <end position="27"/>
    </location>
</feature>
<proteinExistence type="predicted"/>
<dbReference type="SUPFAM" id="SSF57667">
    <property type="entry name" value="beta-beta-alpha zinc fingers"/>
    <property type="match status" value="1"/>
</dbReference>
<feature type="region of interest" description="Disordered" evidence="4">
    <location>
        <begin position="128"/>
        <end position="149"/>
    </location>
</feature>
<dbReference type="Pfam" id="PF12171">
    <property type="entry name" value="zf-C2H2_jaz"/>
    <property type="match status" value="1"/>
</dbReference>
<dbReference type="InterPro" id="IPR022755">
    <property type="entry name" value="Znf_C2H2_jaz"/>
</dbReference>
<feature type="region of interest" description="Disordered" evidence="4">
    <location>
        <begin position="201"/>
        <end position="228"/>
    </location>
</feature>
<keyword evidence="1" id="KW-0479">Metal-binding</keyword>
<feature type="compositionally biased region" description="Pro residues" evidence="4">
    <location>
        <begin position="437"/>
        <end position="447"/>
    </location>
</feature>
<dbReference type="SMART" id="SM00443">
    <property type="entry name" value="G_patch"/>
    <property type="match status" value="1"/>
</dbReference>
<accession>A0A8H7FBU4</accession>
<evidence type="ECO:0000256" key="1">
    <source>
        <dbReference type="ARBA" id="ARBA00022723"/>
    </source>
</evidence>
<reference evidence="6 7" key="1">
    <citation type="journal article" name="Sci. Rep.">
        <title>Telomere-to-telomere assembled and centromere annotated genomes of the two main subspecies of the button mushroom Agaricus bisporus reveal especially polymorphic chromosome ends.</title>
        <authorList>
            <person name="Sonnenberg A.S.M."/>
            <person name="Sedaghat-Telgerd N."/>
            <person name="Lavrijssen B."/>
            <person name="Ohm R.A."/>
            <person name="Hendrickx P.M."/>
            <person name="Scholtmeijer K."/>
            <person name="Baars J.J.P."/>
            <person name="van Peer A."/>
        </authorList>
    </citation>
    <scope>NUCLEOTIDE SEQUENCE [LARGE SCALE GENOMIC DNA]</scope>
    <source>
        <strain evidence="6 7">H119_p4</strain>
    </source>
</reference>
<evidence type="ECO:0000313" key="6">
    <source>
        <dbReference type="EMBL" id="KAF7784760.1"/>
    </source>
</evidence>
<evidence type="ECO:0000256" key="2">
    <source>
        <dbReference type="ARBA" id="ARBA00022771"/>
    </source>
</evidence>
<dbReference type="PANTHER" id="PTHR47251">
    <property type="entry name" value="FINGER DOMAIN PROTEIN, PUTATIVE (AFU_ORTHOLOGUE AFUA_3G04180)-RELATED"/>
    <property type="match status" value="1"/>
</dbReference>
<sequence>MARTQDTDVTPKRKRQDDEMDEDDDDVSPVSRSPSPDSGAMDVDPSDHISKYDEFIHKPVHETITVESKIKSTNKGFALLAKMGWSEGQPVGLSGDGRVDPIPFEIKYDSTGLGKTTQDVRMIEETVSQRRGLDSERQTRETEEQRRAREDTVARQAAVKDEVSNAIRSFYCMLCDKQFQNVAQYDEHTNSYAHHHKARFKDMQANARPKAQEEIDRRKEKERKREERELRKIAAAAGIKVPKVTPAVPAPTPAAVTPVGVSAESDRTPSEKNRGWASVGDPSAAVSTSTGFKKSGWATVGSSSTPQPSQTSDQAKSSNWAPAPSASIPPQPPMTSRHTSHTPSFRTGGWTSLDTTSDTVNPPPPPPPAAHSYPYSTPPMQPSSPPPPPPPSSSHPGLGGRGGWSSSSATHASATLRQSEGLEIPTPTPDSIMSAPTPKPLSNPPAVPVRSGWQKFQAKNNKRK</sequence>
<feature type="compositionally biased region" description="Low complexity" evidence="4">
    <location>
        <begin position="404"/>
        <end position="415"/>
    </location>
</feature>
<protein>
    <recommendedName>
        <fullName evidence="5">G-patch domain-containing protein</fullName>
    </recommendedName>
</protein>
<dbReference type="PROSITE" id="PS00028">
    <property type="entry name" value="ZINC_FINGER_C2H2_1"/>
    <property type="match status" value="1"/>
</dbReference>
<dbReference type="PROSITE" id="PS50174">
    <property type="entry name" value="G_PATCH"/>
    <property type="match status" value="1"/>
</dbReference>
<evidence type="ECO:0000256" key="3">
    <source>
        <dbReference type="ARBA" id="ARBA00022833"/>
    </source>
</evidence>
<feature type="compositionally biased region" description="Basic and acidic residues" evidence="4">
    <location>
        <begin position="210"/>
        <end position="228"/>
    </location>
</feature>
<dbReference type="GO" id="GO:0008270">
    <property type="term" value="F:zinc ion binding"/>
    <property type="evidence" value="ECO:0007669"/>
    <property type="project" value="UniProtKB-KW"/>
</dbReference>
<feature type="compositionally biased region" description="Basic and acidic residues" evidence="4">
    <location>
        <begin position="1"/>
        <end position="17"/>
    </location>
</feature>
<comment type="caution">
    <text evidence="6">The sequence shown here is derived from an EMBL/GenBank/DDBJ whole genome shotgun (WGS) entry which is preliminary data.</text>
</comment>
<dbReference type="Proteomes" id="UP000629468">
    <property type="component" value="Unassembled WGS sequence"/>
</dbReference>
<organism evidence="6 7">
    <name type="scientific">Agaricus bisporus var. burnettii</name>
    <dbReference type="NCBI Taxonomy" id="192524"/>
    <lineage>
        <taxon>Eukaryota</taxon>
        <taxon>Fungi</taxon>
        <taxon>Dikarya</taxon>
        <taxon>Basidiomycota</taxon>
        <taxon>Agaricomycotina</taxon>
        <taxon>Agaricomycetes</taxon>
        <taxon>Agaricomycetidae</taxon>
        <taxon>Agaricales</taxon>
        <taxon>Agaricineae</taxon>
        <taxon>Agaricaceae</taxon>
        <taxon>Agaricus</taxon>
    </lineage>
</organism>
<dbReference type="InterPro" id="IPR013087">
    <property type="entry name" value="Znf_C2H2_type"/>
</dbReference>
<feature type="region of interest" description="Disordered" evidence="4">
    <location>
        <begin position="1"/>
        <end position="50"/>
    </location>
</feature>
<gene>
    <name evidence="6" type="ORF">Agabi119p4_925</name>
</gene>
<dbReference type="InterPro" id="IPR000467">
    <property type="entry name" value="G_patch_dom"/>
</dbReference>
<dbReference type="PANTHER" id="PTHR47251:SF1">
    <property type="entry name" value="FINGER DOMAIN PROTEIN, PUTATIVE (AFU_ORTHOLOGUE AFUA_3G04180)-RELATED"/>
    <property type="match status" value="1"/>
</dbReference>
<feature type="domain" description="G-patch" evidence="5">
    <location>
        <begin position="72"/>
        <end position="118"/>
    </location>
</feature>
<feature type="compositionally biased region" description="Low complexity" evidence="4">
    <location>
        <begin position="244"/>
        <end position="259"/>
    </location>
</feature>
<feature type="compositionally biased region" description="Basic and acidic residues" evidence="4">
    <location>
        <begin position="264"/>
        <end position="274"/>
    </location>
</feature>
<evidence type="ECO:0000259" key="5">
    <source>
        <dbReference type="PROSITE" id="PS50174"/>
    </source>
</evidence>
<dbReference type="AlphaFoldDB" id="A0A8H7FBU4"/>
<dbReference type="Pfam" id="PF01585">
    <property type="entry name" value="G-patch"/>
    <property type="match status" value="1"/>
</dbReference>
<feature type="compositionally biased region" description="Pro residues" evidence="4">
    <location>
        <begin position="376"/>
        <end position="393"/>
    </location>
</feature>
<keyword evidence="3" id="KW-0862">Zinc</keyword>
<feature type="compositionally biased region" description="Low complexity" evidence="4">
    <location>
        <begin position="302"/>
        <end position="326"/>
    </location>
</feature>
<dbReference type="GO" id="GO:0003676">
    <property type="term" value="F:nucleic acid binding"/>
    <property type="evidence" value="ECO:0007669"/>
    <property type="project" value="InterPro"/>
</dbReference>
<feature type="compositionally biased region" description="Low complexity" evidence="4">
    <location>
        <begin position="28"/>
        <end position="38"/>
    </location>
</feature>
<dbReference type="EMBL" id="JABXXO010000001">
    <property type="protein sequence ID" value="KAF7784760.1"/>
    <property type="molecule type" value="Genomic_DNA"/>
</dbReference>
<feature type="region of interest" description="Disordered" evidence="4">
    <location>
        <begin position="244"/>
        <end position="464"/>
    </location>
</feature>
<keyword evidence="2" id="KW-0863">Zinc-finger</keyword>
<evidence type="ECO:0000256" key="4">
    <source>
        <dbReference type="SAM" id="MobiDB-lite"/>
    </source>
</evidence>